<dbReference type="GO" id="GO:0008360">
    <property type="term" value="P:regulation of cell shape"/>
    <property type="evidence" value="ECO:0007669"/>
    <property type="project" value="InterPro"/>
</dbReference>
<evidence type="ECO:0000259" key="4">
    <source>
        <dbReference type="Pfam" id="PF08245"/>
    </source>
</evidence>
<organism evidence="5">
    <name type="scientific">bioreactor metagenome</name>
    <dbReference type="NCBI Taxonomy" id="1076179"/>
    <lineage>
        <taxon>unclassified sequences</taxon>
        <taxon>metagenomes</taxon>
        <taxon>ecological metagenomes</taxon>
    </lineage>
</organism>
<dbReference type="InterPro" id="IPR013221">
    <property type="entry name" value="Mur_ligase_cen"/>
</dbReference>
<dbReference type="SUPFAM" id="SSF53623">
    <property type="entry name" value="MurD-like peptide ligases, catalytic domain"/>
    <property type="match status" value="1"/>
</dbReference>
<dbReference type="Gene3D" id="3.40.1190.10">
    <property type="entry name" value="Mur-like, catalytic domain"/>
    <property type="match status" value="1"/>
</dbReference>
<dbReference type="EMBL" id="VSSQ01000428">
    <property type="protein sequence ID" value="MPL94446.1"/>
    <property type="molecule type" value="Genomic_DNA"/>
</dbReference>
<evidence type="ECO:0000256" key="2">
    <source>
        <dbReference type="ARBA" id="ARBA00022741"/>
    </source>
</evidence>
<accession>A0A644VSY7</accession>
<evidence type="ECO:0000256" key="1">
    <source>
        <dbReference type="ARBA" id="ARBA00022598"/>
    </source>
</evidence>
<gene>
    <name evidence="5" type="primary">murD_15</name>
    <name evidence="5" type="ORF">SDC9_40600</name>
</gene>
<dbReference type="GO" id="GO:0005524">
    <property type="term" value="F:ATP binding"/>
    <property type="evidence" value="ECO:0007669"/>
    <property type="project" value="UniProtKB-KW"/>
</dbReference>
<evidence type="ECO:0000313" key="5">
    <source>
        <dbReference type="EMBL" id="MPL94446.1"/>
    </source>
</evidence>
<dbReference type="EC" id="6.3.2.9" evidence="5"/>
<dbReference type="InterPro" id="IPR036565">
    <property type="entry name" value="Mur-like_cat_sf"/>
</dbReference>
<reference evidence="5" key="1">
    <citation type="submission" date="2019-08" db="EMBL/GenBank/DDBJ databases">
        <authorList>
            <person name="Kucharzyk K."/>
            <person name="Murdoch R.W."/>
            <person name="Higgins S."/>
            <person name="Loffler F."/>
        </authorList>
    </citation>
    <scope>NUCLEOTIDE SEQUENCE</scope>
</reference>
<feature type="domain" description="Mur ligase central" evidence="4">
    <location>
        <begin position="117"/>
        <end position="306"/>
    </location>
</feature>
<dbReference type="InterPro" id="IPR005762">
    <property type="entry name" value="MurD"/>
</dbReference>
<dbReference type="GO" id="GO:0051301">
    <property type="term" value="P:cell division"/>
    <property type="evidence" value="ECO:0007669"/>
    <property type="project" value="InterPro"/>
</dbReference>
<protein>
    <submittedName>
        <fullName evidence="5">UDP-N-acetylmuramoylalanine--D-glutamate ligase</fullName>
        <ecNumber evidence="5">6.3.2.9</ecNumber>
    </submittedName>
</protein>
<comment type="caution">
    <text evidence="5">The sequence shown here is derived from an EMBL/GenBank/DDBJ whole genome shotgun (WGS) entry which is preliminary data.</text>
</comment>
<dbReference type="GO" id="GO:0005737">
    <property type="term" value="C:cytoplasm"/>
    <property type="evidence" value="ECO:0007669"/>
    <property type="project" value="InterPro"/>
</dbReference>
<dbReference type="PANTHER" id="PTHR43692:SF1">
    <property type="entry name" value="UDP-N-ACETYLMURAMOYLALANINE--D-GLUTAMATE LIGASE"/>
    <property type="match status" value="1"/>
</dbReference>
<dbReference type="GO" id="GO:0008764">
    <property type="term" value="F:UDP-N-acetylmuramoylalanine-D-glutamate ligase activity"/>
    <property type="evidence" value="ECO:0007669"/>
    <property type="project" value="UniProtKB-EC"/>
</dbReference>
<sequence length="466" mass="52207">MRAAVIGLGVEGKKATMAFLKNNWNVYATDLKTDIDLEDLELPLDNSFFINENAITISTNNLIIDLGYNDIETIDSCDAVMLSPSMWKTELAMDIVSSGNHISDFLTKHKNIPTIGITGTNGKTTTVHMLKEILENSGKKVLVGGNAGGGFNGYCDIILEAENEDYDIILIEVCDMTLSYCDYCFDFDLIGLTNIGNDHMDVHESLENYKSKVIKFSNGKKTFLDKNLKYYDEFENNLINQELDDNKSEKVLDEETESILDEDENLFLNDNEIESNKNSEIFSYDEYLGELKVFGKFNRLNAGLASSIATYLGVSGDVIVNTLKNFKPVEGRLKIFELNDSKIFIGKTDNSDAVKSLLDEKYFYAAFVGTPRVNEKHRFDILNTVANSNPEVIVLFPGLDDTVDHGLYRLKSIGYEGRIEVANNLDEIIGFIAEYSHEDAIFIGGNGQEKIIEIQERLKALSDICD</sequence>
<keyword evidence="2" id="KW-0547">Nucleotide-binding</keyword>
<evidence type="ECO:0000256" key="3">
    <source>
        <dbReference type="ARBA" id="ARBA00022840"/>
    </source>
</evidence>
<name>A0A644VSY7_9ZZZZ</name>
<dbReference type="Pfam" id="PF08245">
    <property type="entry name" value="Mur_ligase_M"/>
    <property type="match status" value="1"/>
</dbReference>
<dbReference type="PANTHER" id="PTHR43692">
    <property type="entry name" value="UDP-N-ACETYLMURAMOYLALANINE--D-GLUTAMATE LIGASE"/>
    <property type="match status" value="1"/>
</dbReference>
<dbReference type="AlphaFoldDB" id="A0A644VSY7"/>
<keyword evidence="3" id="KW-0067">ATP-binding</keyword>
<dbReference type="Gene3D" id="3.40.50.720">
    <property type="entry name" value="NAD(P)-binding Rossmann-like Domain"/>
    <property type="match status" value="1"/>
</dbReference>
<keyword evidence="1 5" id="KW-0436">Ligase</keyword>
<proteinExistence type="predicted"/>